<feature type="transmembrane region" description="Helical" evidence="8">
    <location>
        <begin position="309"/>
        <end position="335"/>
    </location>
</feature>
<comment type="caution">
    <text evidence="9">The sequence shown here is derived from an EMBL/GenBank/DDBJ whole genome shotgun (WGS) entry which is preliminary data.</text>
</comment>
<dbReference type="GO" id="GO:0016020">
    <property type="term" value="C:membrane"/>
    <property type="evidence" value="ECO:0007669"/>
    <property type="project" value="UniProtKB-SubCell"/>
</dbReference>
<dbReference type="InterPro" id="IPR001204">
    <property type="entry name" value="Phos_transporter"/>
</dbReference>
<evidence type="ECO:0000256" key="1">
    <source>
        <dbReference type="ARBA" id="ARBA00004141"/>
    </source>
</evidence>
<keyword evidence="7 8" id="KW-0472">Membrane</keyword>
<keyword evidence="4" id="KW-0592">Phosphate transport</keyword>
<accession>A0A2A2K4R1</accession>
<feature type="transmembrane region" description="Helical" evidence="8">
    <location>
        <begin position="12"/>
        <end position="32"/>
    </location>
</feature>
<dbReference type="EMBL" id="LIAE01009660">
    <property type="protein sequence ID" value="PAV68944.1"/>
    <property type="molecule type" value="Genomic_DNA"/>
</dbReference>
<dbReference type="Pfam" id="PF01384">
    <property type="entry name" value="PHO4"/>
    <property type="match status" value="2"/>
</dbReference>
<feature type="transmembrane region" description="Helical" evidence="8">
    <location>
        <begin position="79"/>
        <end position="100"/>
    </location>
</feature>
<dbReference type="AlphaFoldDB" id="A0A2A2K4R1"/>
<protein>
    <recommendedName>
        <fullName evidence="11">Phosphate transporter</fullName>
    </recommendedName>
</protein>
<reference evidence="9 10" key="1">
    <citation type="journal article" date="2017" name="Curr. Biol.">
        <title>Genome architecture and evolution of a unichromosomal asexual nematode.</title>
        <authorList>
            <person name="Fradin H."/>
            <person name="Zegar C."/>
            <person name="Gutwein M."/>
            <person name="Lucas J."/>
            <person name="Kovtun M."/>
            <person name="Corcoran D."/>
            <person name="Baugh L.R."/>
            <person name="Kiontke K."/>
            <person name="Gunsalus K."/>
            <person name="Fitch D.H."/>
            <person name="Piano F."/>
        </authorList>
    </citation>
    <scope>NUCLEOTIDE SEQUENCE [LARGE SCALE GENOMIC DNA]</scope>
    <source>
        <strain evidence="9">PF1309</strain>
    </source>
</reference>
<feature type="transmembrane region" description="Helical" evidence="8">
    <location>
        <begin position="53"/>
        <end position="73"/>
    </location>
</feature>
<evidence type="ECO:0000313" key="10">
    <source>
        <dbReference type="Proteomes" id="UP000218231"/>
    </source>
</evidence>
<evidence type="ECO:0000256" key="4">
    <source>
        <dbReference type="ARBA" id="ARBA00022592"/>
    </source>
</evidence>
<evidence type="ECO:0008006" key="11">
    <source>
        <dbReference type="Google" id="ProtNLM"/>
    </source>
</evidence>
<feature type="transmembrane region" description="Helical" evidence="8">
    <location>
        <begin position="224"/>
        <end position="242"/>
    </location>
</feature>
<evidence type="ECO:0000256" key="2">
    <source>
        <dbReference type="ARBA" id="ARBA00009916"/>
    </source>
</evidence>
<dbReference type="GO" id="GO:0005315">
    <property type="term" value="F:phosphate transmembrane transporter activity"/>
    <property type="evidence" value="ECO:0007669"/>
    <property type="project" value="InterPro"/>
</dbReference>
<evidence type="ECO:0000256" key="7">
    <source>
        <dbReference type="ARBA" id="ARBA00023136"/>
    </source>
</evidence>
<name>A0A2A2K4R1_9BILA</name>
<evidence type="ECO:0000256" key="6">
    <source>
        <dbReference type="ARBA" id="ARBA00022989"/>
    </source>
</evidence>
<evidence type="ECO:0000313" key="9">
    <source>
        <dbReference type="EMBL" id="PAV68944.1"/>
    </source>
</evidence>
<keyword evidence="3" id="KW-0813">Transport</keyword>
<keyword evidence="5 8" id="KW-0812">Transmembrane</keyword>
<sequence length="341" mass="36959">MLAATVAEFDSHWFWALVLAFHLSFLFAFAMGANEVSNAFATSVGSGVLSLRVAYVLATIFESAGGILLGLHFDQIRGWLALVIALGIGVAAGLVFQFVAKPYLVKWVDKHDAFTVNLTVNGAEPAGKSPELQRSSVGVENGATTYRPQQFHLSPTGFVHWFLPDRKRKDDSKTLRLFSAIQIFSACFTGFSHGSKDIPNTIAPLANFVFVFNTVRIPKPVETPLWFLIYGSFATCVGFWLMGHKVIKRVGTEFTEINPYCGFVVELGAAITVVIASKLGIPVSLSLCIVGSIVAVGAVRGSIPVNWPLFGRVFVGWVITFPLSGVFAAVFMAILKSIFIS</sequence>
<feature type="transmembrane region" description="Helical" evidence="8">
    <location>
        <begin position="283"/>
        <end position="303"/>
    </location>
</feature>
<keyword evidence="6 8" id="KW-1133">Transmembrane helix</keyword>
<comment type="similarity">
    <text evidence="2">Belongs to the inorganic phosphate transporter (PiT) (TC 2.A.20) family.</text>
</comment>
<gene>
    <name evidence="9" type="ORF">WR25_02144</name>
</gene>
<dbReference type="GO" id="GO:0035435">
    <property type="term" value="P:phosphate ion transmembrane transport"/>
    <property type="evidence" value="ECO:0007669"/>
    <property type="project" value="TreeGrafter"/>
</dbReference>
<evidence type="ECO:0000256" key="5">
    <source>
        <dbReference type="ARBA" id="ARBA00022692"/>
    </source>
</evidence>
<organism evidence="9 10">
    <name type="scientific">Diploscapter pachys</name>
    <dbReference type="NCBI Taxonomy" id="2018661"/>
    <lineage>
        <taxon>Eukaryota</taxon>
        <taxon>Metazoa</taxon>
        <taxon>Ecdysozoa</taxon>
        <taxon>Nematoda</taxon>
        <taxon>Chromadorea</taxon>
        <taxon>Rhabditida</taxon>
        <taxon>Rhabditina</taxon>
        <taxon>Rhabditomorpha</taxon>
        <taxon>Rhabditoidea</taxon>
        <taxon>Rhabditidae</taxon>
        <taxon>Diploscapter</taxon>
    </lineage>
</organism>
<comment type="subcellular location">
    <subcellularLocation>
        <location evidence="1">Membrane</location>
        <topology evidence="1">Multi-pass membrane protein</topology>
    </subcellularLocation>
</comment>
<dbReference type="OrthoDB" id="260807at2759"/>
<dbReference type="PANTHER" id="PTHR11101">
    <property type="entry name" value="PHOSPHATE TRANSPORTER"/>
    <property type="match status" value="1"/>
</dbReference>
<dbReference type="Proteomes" id="UP000218231">
    <property type="component" value="Unassembled WGS sequence"/>
</dbReference>
<dbReference type="PANTHER" id="PTHR11101:SF67">
    <property type="entry name" value="PHOSPHATE TRANSPORTER"/>
    <property type="match status" value="1"/>
</dbReference>
<evidence type="ECO:0000256" key="8">
    <source>
        <dbReference type="SAM" id="Phobius"/>
    </source>
</evidence>
<proteinExistence type="inferred from homology"/>
<keyword evidence="10" id="KW-1185">Reference proteome</keyword>
<evidence type="ECO:0000256" key="3">
    <source>
        <dbReference type="ARBA" id="ARBA00022448"/>
    </source>
</evidence>